<reference evidence="1 2" key="1">
    <citation type="submission" date="2014-02" db="EMBL/GenBank/DDBJ databases">
        <title>Single nucleus genome sequencing reveals high similarity among nuclei of an endomycorrhizal fungus.</title>
        <authorList>
            <person name="Lin K."/>
            <person name="Geurts R."/>
            <person name="Zhang Z."/>
            <person name="Limpens E."/>
            <person name="Saunders D.G."/>
            <person name="Mu D."/>
            <person name="Pang E."/>
            <person name="Cao H."/>
            <person name="Cha H."/>
            <person name="Lin T."/>
            <person name="Zhou Q."/>
            <person name="Shang Y."/>
            <person name="Li Y."/>
            <person name="Ivanov S."/>
            <person name="Sharma T."/>
            <person name="Velzen R.V."/>
            <person name="Ruijter N.D."/>
            <person name="Aanen D.K."/>
            <person name="Win J."/>
            <person name="Kamoun S."/>
            <person name="Bisseling T."/>
            <person name="Huang S."/>
        </authorList>
    </citation>
    <scope>NUCLEOTIDE SEQUENCE [LARGE SCALE GENOMIC DNA]</scope>
    <source>
        <strain evidence="2">DAOM197198w</strain>
    </source>
</reference>
<comment type="caution">
    <text evidence="1">The sequence shown here is derived from an EMBL/GenBank/DDBJ whole genome shotgun (WGS) entry which is preliminary data.</text>
</comment>
<dbReference type="HOGENOM" id="CLU_2832535_0_0_1"/>
<evidence type="ECO:0000313" key="2">
    <source>
        <dbReference type="Proteomes" id="UP000022910"/>
    </source>
</evidence>
<dbReference type="OrthoDB" id="2342540at2759"/>
<dbReference type="AlphaFoldDB" id="A0A015IX65"/>
<dbReference type="Proteomes" id="UP000022910">
    <property type="component" value="Unassembled WGS sequence"/>
</dbReference>
<accession>A0A015IX65</accession>
<organism evidence="1 2">
    <name type="scientific">Rhizophagus irregularis (strain DAOM 197198w)</name>
    <name type="common">Glomus intraradices</name>
    <dbReference type="NCBI Taxonomy" id="1432141"/>
    <lineage>
        <taxon>Eukaryota</taxon>
        <taxon>Fungi</taxon>
        <taxon>Fungi incertae sedis</taxon>
        <taxon>Mucoromycota</taxon>
        <taxon>Glomeromycotina</taxon>
        <taxon>Glomeromycetes</taxon>
        <taxon>Glomerales</taxon>
        <taxon>Glomeraceae</taxon>
        <taxon>Rhizophagus</taxon>
    </lineage>
</organism>
<name>A0A015IX65_RHIIW</name>
<gene>
    <name evidence="1" type="ORF">RirG_167200</name>
</gene>
<protein>
    <submittedName>
        <fullName evidence="1">Uncharacterized protein</fullName>
    </submittedName>
</protein>
<dbReference type="EMBL" id="JEMT01024982">
    <property type="protein sequence ID" value="EXX61862.1"/>
    <property type="molecule type" value="Genomic_DNA"/>
</dbReference>
<sequence>MSNNKASGPSKISYEMLKHLTGEAFNLSPVLANACLIHHGDIPADWREVFVYSIPRPHEFDA</sequence>
<proteinExistence type="predicted"/>
<evidence type="ECO:0000313" key="1">
    <source>
        <dbReference type="EMBL" id="EXX61862.1"/>
    </source>
</evidence>
<keyword evidence="2" id="KW-1185">Reference proteome</keyword>